<dbReference type="Proteomes" id="UP000295717">
    <property type="component" value="Unassembled WGS sequence"/>
</dbReference>
<dbReference type="RefSeq" id="WP_132975803.1">
    <property type="nucleotide sequence ID" value="NZ_SMAO01000002.1"/>
</dbReference>
<protein>
    <submittedName>
        <fullName evidence="2">Quercetin dioxygenase-like cupin family protein</fullName>
    </submittedName>
</protein>
<comment type="caution">
    <text evidence="2">The sequence shown here is derived from an EMBL/GenBank/DDBJ whole genome shotgun (WGS) entry which is preliminary data.</text>
</comment>
<sequence length="151" mass="17252">MTHSPIRRLLPNWRWENVDQLAYKATGSAPFRDITRQLLFAEETLACELRYFEIGPGGHSTLERHEHAHGVMVLNGRGTCLVGRSIQPIRPHDLVTIPPWTWHQFRADDDAPLGFLCMVNHERDRPVLPTPQDLAELRADPAIADYLRIGD</sequence>
<dbReference type="SUPFAM" id="SSF51182">
    <property type="entry name" value="RmlC-like cupins"/>
    <property type="match status" value="1"/>
</dbReference>
<keyword evidence="2" id="KW-0560">Oxidoreductase</keyword>
<dbReference type="InterPro" id="IPR013096">
    <property type="entry name" value="Cupin_2"/>
</dbReference>
<organism evidence="2 3">
    <name type="scientific">Thiobaca trueperi</name>
    <dbReference type="NCBI Taxonomy" id="127458"/>
    <lineage>
        <taxon>Bacteria</taxon>
        <taxon>Pseudomonadati</taxon>
        <taxon>Pseudomonadota</taxon>
        <taxon>Gammaproteobacteria</taxon>
        <taxon>Chromatiales</taxon>
        <taxon>Chromatiaceae</taxon>
        <taxon>Thiobaca</taxon>
    </lineage>
</organism>
<dbReference type="GO" id="GO:0051213">
    <property type="term" value="F:dioxygenase activity"/>
    <property type="evidence" value="ECO:0007669"/>
    <property type="project" value="UniProtKB-KW"/>
</dbReference>
<reference evidence="2 3" key="1">
    <citation type="submission" date="2019-03" db="EMBL/GenBank/DDBJ databases">
        <title>Genomic Encyclopedia of Type Strains, Phase IV (KMG-IV): sequencing the most valuable type-strain genomes for metagenomic binning, comparative biology and taxonomic classification.</title>
        <authorList>
            <person name="Goeker M."/>
        </authorList>
    </citation>
    <scope>NUCLEOTIDE SEQUENCE [LARGE SCALE GENOMIC DNA]</scope>
    <source>
        <strain evidence="2 3">DSM 13587</strain>
    </source>
</reference>
<dbReference type="Pfam" id="PF07883">
    <property type="entry name" value="Cupin_2"/>
    <property type="match status" value="1"/>
</dbReference>
<keyword evidence="2" id="KW-0223">Dioxygenase</keyword>
<dbReference type="AlphaFoldDB" id="A0A4R3N3E2"/>
<dbReference type="CDD" id="cd02222">
    <property type="entry name" value="cupin_TM1459-like"/>
    <property type="match status" value="1"/>
</dbReference>
<dbReference type="EMBL" id="SMAO01000002">
    <property type="protein sequence ID" value="TCT22721.1"/>
    <property type="molecule type" value="Genomic_DNA"/>
</dbReference>
<keyword evidence="3" id="KW-1185">Reference proteome</keyword>
<dbReference type="InterPro" id="IPR011051">
    <property type="entry name" value="RmlC_Cupin_sf"/>
</dbReference>
<feature type="domain" description="Cupin type-2" evidence="1">
    <location>
        <begin position="51"/>
        <end position="118"/>
    </location>
</feature>
<name>A0A4R3N3E2_9GAMM</name>
<evidence type="ECO:0000313" key="3">
    <source>
        <dbReference type="Proteomes" id="UP000295717"/>
    </source>
</evidence>
<proteinExistence type="predicted"/>
<dbReference type="OrthoDB" id="1551122at2"/>
<evidence type="ECO:0000259" key="1">
    <source>
        <dbReference type="Pfam" id="PF07883"/>
    </source>
</evidence>
<dbReference type="InterPro" id="IPR014710">
    <property type="entry name" value="RmlC-like_jellyroll"/>
</dbReference>
<dbReference type="Gene3D" id="2.60.120.10">
    <property type="entry name" value="Jelly Rolls"/>
    <property type="match status" value="1"/>
</dbReference>
<evidence type="ECO:0000313" key="2">
    <source>
        <dbReference type="EMBL" id="TCT22721.1"/>
    </source>
</evidence>
<accession>A0A4R3N3E2</accession>
<gene>
    <name evidence="2" type="ORF">EDC35_10252</name>
</gene>